<keyword evidence="14" id="KW-1185">Reference proteome</keyword>
<evidence type="ECO:0000256" key="4">
    <source>
        <dbReference type="ARBA" id="ARBA00023242"/>
    </source>
</evidence>
<proteinExistence type="inferred from homology"/>
<dbReference type="Pfam" id="PF17403">
    <property type="entry name" value="Nrap_D2"/>
    <property type="match status" value="1"/>
</dbReference>
<keyword evidence="5" id="KW-0687">Ribonucleoprotein</keyword>
<dbReference type="InterPro" id="IPR035082">
    <property type="entry name" value="Nrap_D1"/>
</dbReference>
<dbReference type="Pfam" id="PF03813">
    <property type="entry name" value="Nrap"/>
    <property type="match status" value="1"/>
</dbReference>
<feature type="domain" description="Nrap protein" evidence="9">
    <location>
        <begin position="509"/>
        <end position="658"/>
    </location>
</feature>
<dbReference type="PANTHER" id="PTHR17972">
    <property type="entry name" value="NUCLEOLAR RNA-ASSOCIATED PROTEIN"/>
    <property type="match status" value="1"/>
</dbReference>
<accession>A0A6A6TP23</accession>
<comment type="similarity">
    <text evidence="2 5">Belongs to the NRAP family.</text>
</comment>
<dbReference type="Pfam" id="PF17406">
    <property type="entry name" value="Nrap_D5"/>
    <property type="match status" value="1"/>
</dbReference>
<gene>
    <name evidence="13" type="ORF">K491DRAFT_620742</name>
</gene>
<sequence length="1203" mass="133963">MAPPATKRRKIQHRNASSGNDDGLASASNGGSLQENGVANSDTSMVDLEVGTHPSDVEYSSGEERPRPTVDRKKEEKHTNLDRQKKTRLQPGLAERPQDGVYNAEVYKSNMFKLQMDDLLQQVRVKYGKKEAPAEDAMRVLKDIIEQLPNREPQTISDAEKSLETEGIAIPFPQPRPPKDAKYKLQYLRPTSINATGSYPLKVASRNEEDLSIDLVVTMSEALFQEKDYLNHRYFYKRSYYLACLAAGIHNSEQHKFEVSFDCLGGNDLHPVILVGPSRDGGTYDFSISRSVIRIMLAIPESTFSKAKLHPHRNCIRNKVGDEVEGNIGPPTPFYNASVQADASVTAYLKSLHAASVKSEAFKDACILGRVWLRQRGLGTRIQKGGFGNFEWAAVVALLLQPNPKTGGSVLSAGYSSYQLFKGTLQFLARHDLCKNPYILDTQDAEPPKGDTTPMLFDGARNLNLLYKMAPWSYAHLQQEAKLSVEMLRDTVTDNFESTFIAKTHLLTHRYDATLEIPLSVFGPDTIYEDSHRAMFDRCRKLYTNLTRALTNRIVGMNILLPDEGACPVSSQKPFEIRRKSIVVTFAIDAANASRTVDHGPSAENKKEAASFRKFWGERAELRRFKDGSILETVVWSLKESSTPILEQIVRYTLKQHFGSDLADGARFASDTFAHLISPSRNGEQSGISGFSARMNGFAALEKDIRGLESLPLQIRHISAADPLLRYTAVHADSTQEVASIIVQFEGSARWPDDLCAIQRTKIAFLLKLADLLTSEKPGHTTRLGLENSSEPSQNQAYLDIHQPSGFTFRLRIHHDREATLLDRQLKDKTLDGPSRESAASALALYKRTYIQAPAHSQAIQTLCTRYPALSPSIRLTKRWFAAHLLSPHFSSELIELLVARTFLQPDPWSTPACATTGFLRTLLWISRWDWRHVPLIVDFSANKPSSDKGVHGAPLSSSLNAEAVEVIQTRFEAWRRIDPAMNRVVLFAATNLDNDGTTWTDSSTPERVVAARMTALAKAATVALRAQDETFIARALTPAKAPDEDGTDTGIIVPQTLFVSQLHEYDVVISIASKMLKSKKEAKYKNLEMQQGSSKSSHMQNVDYAPVVLFAEDLKNIYGDAVLWFWDPEALDTIAGLWNPISTTQRPWKVKAGWNSVPVIGKKSKDDDQSDAAVDIRINKAGISNEIARLGGSLISKVEVRR</sequence>
<keyword evidence="4 5" id="KW-0539">Nucleus</keyword>
<evidence type="ECO:0000256" key="6">
    <source>
        <dbReference type="SAM" id="MobiDB-lite"/>
    </source>
</evidence>
<keyword evidence="5" id="KW-0698">rRNA processing</keyword>
<dbReference type="GO" id="GO:0006409">
    <property type="term" value="P:tRNA export from nucleus"/>
    <property type="evidence" value="ECO:0007669"/>
    <property type="project" value="TreeGrafter"/>
</dbReference>
<dbReference type="EMBL" id="MU004298">
    <property type="protein sequence ID" value="KAF2660693.1"/>
    <property type="molecule type" value="Genomic_DNA"/>
</dbReference>
<dbReference type="GO" id="GO:0006364">
    <property type="term" value="P:rRNA processing"/>
    <property type="evidence" value="ECO:0007669"/>
    <property type="project" value="UniProtKB-KW"/>
</dbReference>
<evidence type="ECO:0000259" key="12">
    <source>
        <dbReference type="Pfam" id="PF17407"/>
    </source>
</evidence>
<dbReference type="InterPro" id="IPR035369">
    <property type="entry name" value="Nrap_D4"/>
</dbReference>
<evidence type="ECO:0000313" key="14">
    <source>
        <dbReference type="Proteomes" id="UP000799324"/>
    </source>
</evidence>
<dbReference type="InterPro" id="IPR035367">
    <property type="entry name" value="Nrap_D2"/>
</dbReference>
<evidence type="ECO:0000256" key="2">
    <source>
        <dbReference type="ARBA" id="ARBA00006674"/>
    </source>
</evidence>
<protein>
    <recommendedName>
        <fullName evidence="5">U3 small nucleolar RNA-associated protein 22</fullName>
    </recommendedName>
</protein>
<keyword evidence="3 5" id="KW-0694">RNA-binding</keyword>
<evidence type="ECO:0000259" key="10">
    <source>
        <dbReference type="Pfam" id="PF17405"/>
    </source>
</evidence>
<dbReference type="Pfam" id="PF17404">
    <property type="entry name" value="Nrap_D3"/>
    <property type="match status" value="1"/>
</dbReference>
<feature type="compositionally biased region" description="Basic residues" evidence="6">
    <location>
        <begin position="1"/>
        <end position="13"/>
    </location>
</feature>
<dbReference type="Gene3D" id="3.30.70.3030">
    <property type="match status" value="1"/>
</dbReference>
<dbReference type="AlphaFoldDB" id="A0A6A6TP23"/>
<evidence type="ECO:0000313" key="13">
    <source>
        <dbReference type="EMBL" id="KAF2660693.1"/>
    </source>
</evidence>
<evidence type="ECO:0000259" key="9">
    <source>
        <dbReference type="Pfam" id="PF17404"/>
    </source>
</evidence>
<evidence type="ECO:0000256" key="5">
    <source>
        <dbReference type="RuleBase" id="RU364032"/>
    </source>
</evidence>
<dbReference type="InterPro" id="IPR035368">
    <property type="entry name" value="Nrap_D3"/>
</dbReference>
<dbReference type="GO" id="GO:0032040">
    <property type="term" value="C:small-subunit processome"/>
    <property type="evidence" value="ECO:0007669"/>
    <property type="project" value="TreeGrafter"/>
</dbReference>
<evidence type="ECO:0000259" key="11">
    <source>
        <dbReference type="Pfam" id="PF17406"/>
    </source>
</evidence>
<dbReference type="InterPro" id="IPR035371">
    <property type="entry name" value="Nrap_D6"/>
</dbReference>
<dbReference type="Proteomes" id="UP000799324">
    <property type="component" value="Unassembled WGS sequence"/>
</dbReference>
<evidence type="ECO:0000259" key="8">
    <source>
        <dbReference type="Pfam" id="PF17403"/>
    </source>
</evidence>
<organism evidence="13 14">
    <name type="scientific">Lophiostoma macrostomum CBS 122681</name>
    <dbReference type="NCBI Taxonomy" id="1314788"/>
    <lineage>
        <taxon>Eukaryota</taxon>
        <taxon>Fungi</taxon>
        <taxon>Dikarya</taxon>
        <taxon>Ascomycota</taxon>
        <taxon>Pezizomycotina</taxon>
        <taxon>Dothideomycetes</taxon>
        <taxon>Pleosporomycetidae</taxon>
        <taxon>Pleosporales</taxon>
        <taxon>Lophiostomataceae</taxon>
        <taxon>Lophiostoma</taxon>
    </lineage>
</organism>
<evidence type="ECO:0000256" key="1">
    <source>
        <dbReference type="ARBA" id="ARBA00004604"/>
    </source>
</evidence>
<dbReference type="GO" id="GO:0032545">
    <property type="term" value="C:CURI complex"/>
    <property type="evidence" value="ECO:0007669"/>
    <property type="project" value="TreeGrafter"/>
</dbReference>
<feature type="domain" description="Nrap protein" evidence="8">
    <location>
        <begin position="361"/>
        <end position="503"/>
    </location>
</feature>
<dbReference type="InterPro" id="IPR005554">
    <property type="entry name" value="NOL6/Upt22"/>
</dbReference>
<reference evidence="13" key="1">
    <citation type="journal article" date="2020" name="Stud. Mycol.">
        <title>101 Dothideomycetes genomes: a test case for predicting lifestyles and emergence of pathogens.</title>
        <authorList>
            <person name="Haridas S."/>
            <person name="Albert R."/>
            <person name="Binder M."/>
            <person name="Bloem J."/>
            <person name="Labutti K."/>
            <person name="Salamov A."/>
            <person name="Andreopoulos B."/>
            <person name="Baker S."/>
            <person name="Barry K."/>
            <person name="Bills G."/>
            <person name="Bluhm B."/>
            <person name="Cannon C."/>
            <person name="Castanera R."/>
            <person name="Culley D."/>
            <person name="Daum C."/>
            <person name="Ezra D."/>
            <person name="Gonzalez J."/>
            <person name="Henrissat B."/>
            <person name="Kuo A."/>
            <person name="Liang C."/>
            <person name="Lipzen A."/>
            <person name="Lutzoni F."/>
            <person name="Magnuson J."/>
            <person name="Mondo S."/>
            <person name="Nolan M."/>
            <person name="Ohm R."/>
            <person name="Pangilinan J."/>
            <person name="Park H.-J."/>
            <person name="Ramirez L."/>
            <person name="Alfaro M."/>
            <person name="Sun H."/>
            <person name="Tritt A."/>
            <person name="Yoshinaga Y."/>
            <person name="Zwiers L.-H."/>
            <person name="Turgeon B."/>
            <person name="Goodwin S."/>
            <person name="Spatafora J."/>
            <person name="Crous P."/>
            <person name="Grigoriev I."/>
        </authorList>
    </citation>
    <scope>NUCLEOTIDE SEQUENCE</scope>
    <source>
        <strain evidence="13">CBS 122681</strain>
    </source>
</reference>
<feature type="compositionally biased region" description="Polar residues" evidence="6">
    <location>
        <begin position="14"/>
        <end position="44"/>
    </location>
</feature>
<feature type="domain" description="Nrap protein" evidence="12">
    <location>
        <begin position="1063"/>
        <end position="1199"/>
    </location>
</feature>
<feature type="domain" description="Nrap protein" evidence="10">
    <location>
        <begin position="673"/>
        <end position="865"/>
    </location>
</feature>
<evidence type="ECO:0000259" key="7">
    <source>
        <dbReference type="Pfam" id="PF03813"/>
    </source>
</evidence>
<dbReference type="InterPro" id="IPR035370">
    <property type="entry name" value="Nrap_D5"/>
</dbReference>
<dbReference type="Pfam" id="PF17407">
    <property type="entry name" value="Nrap_D6"/>
    <property type="match status" value="1"/>
</dbReference>
<dbReference type="GO" id="GO:0003723">
    <property type="term" value="F:RNA binding"/>
    <property type="evidence" value="ECO:0007669"/>
    <property type="project" value="UniProtKB-KW"/>
</dbReference>
<keyword evidence="5" id="KW-0690">Ribosome biogenesis</keyword>
<evidence type="ECO:0000256" key="3">
    <source>
        <dbReference type="ARBA" id="ARBA00022884"/>
    </source>
</evidence>
<dbReference type="PANTHER" id="PTHR17972:SF0">
    <property type="entry name" value="NUCLEOLAR PROTEIN 6"/>
    <property type="match status" value="1"/>
</dbReference>
<dbReference type="GO" id="GO:0034456">
    <property type="term" value="C:UTP-C complex"/>
    <property type="evidence" value="ECO:0007669"/>
    <property type="project" value="TreeGrafter"/>
</dbReference>
<dbReference type="Gene3D" id="1.10.1410.10">
    <property type="match status" value="1"/>
</dbReference>
<dbReference type="OrthoDB" id="10251401at2759"/>
<dbReference type="Pfam" id="PF17405">
    <property type="entry name" value="Nrap_D4"/>
    <property type="match status" value="1"/>
</dbReference>
<feature type="compositionally biased region" description="Basic and acidic residues" evidence="6">
    <location>
        <begin position="62"/>
        <end position="84"/>
    </location>
</feature>
<name>A0A6A6TP23_9PLEO</name>
<feature type="domain" description="Nrap protein" evidence="11">
    <location>
        <begin position="867"/>
        <end position="1029"/>
    </location>
</feature>
<feature type="domain" description="Nrap protein" evidence="7">
    <location>
        <begin position="213"/>
        <end position="356"/>
    </location>
</feature>
<comment type="subcellular location">
    <subcellularLocation>
        <location evidence="1 5">Nucleus</location>
        <location evidence="1 5">Nucleolus</location>
    </subcellularLocation>
</comment>
<feature type="region of interest" description="Disordered" evidence="6">
    <location>
        <begin position="1"/>
        <end position="94"/>
    </location>
</feature>